<reference evidence="4 5" key="1">
    <citation type="journal article" date="2014" name="BMC Genomics">
        <title>Adaptive genomic structural variation in the grape powdery mildew pathogen, Erysiphe necator.</title>
        <authorList>
            <person name="Jones L."/>
            <person name="Riaz S."/>
            <person name="Morales-Cruz A."/>
            <person name="Amrine K.C."/>
            <person name="McGuire B."/>
            <person name="Gubler W.D."/>
            <person name="Walker M.A."/>
            <person name="Cantu D."/>
        </authorList>
    </citation>
    <scope>NUCLEOTIDE SEQUENCE [LARGE SCALE GENOMIC DNA]</scope>
    <source>
        <strain evidence="5">c</strain>
    </source>
</reference>
<feature type="region of interest" description="Disordered" evidence="2">
    <location>
        <begin position="361"/>
        <end position="399"/>
    </location>
</feature>
<dbReference type="PROSITE" id="PS50158">
    <property type="entry name" value="ZF_CCHC"/>
    <property type="match status" value="1"/>
</dbReference>
<dbReference type="InterPro" id="IPR001878">
    <property type="entry name" value="Znf_CCHC"/>
</dbReference>
<feature type="compositionally biased region" description="Polar residues" evidence="2">
    <location>
        <begin position="374"/>
        <end position="389"/>
    </location>
</feature>
<evidence type="ECO:0000256" key="1">
    <source>
        <dbReference type="PROSITE-ProRule" id="PRU00047"/>
    </source>
</evidence>
<dbReference type="AlphaFoldDB" id="A0A0B1PAS1"/>
<keyword evidence="1" id="KW-0863">Zinc-finger</keyword>
<feature type="domain" description="CCHC-type" evidence="3">
    <location>
        <begin position="284"/>
        <end position="297"/>
    </location>
</feature>
<dbReference type="Pfam" id="PF00098">
    <property type="entry name" value="zf-CCHC"/>
    <property type="match status" value="1"/>
</dbReference>
<organism evidence="4 5">
    <name type="scientific">Uncinula necator</name>
    <name type="common">Grape powdery mildew</name>
    <dbReference type="NCBI Taxonomy" id="52586"/>
    <lineage>
        <taxon>Eukaryota</taxon>
        <taxon>Fungi</taxon>
        <taxon>Dikarya</taxon>
        <taxon>Ascomycota</taxon>
        <taxon>Pezizomycotina</taxon>
        <taxon>Leotiomycetes</taxon>
        <taxon>Erysiphales</taxon>
        <taxon>Erysiphaceae</taxon>
        <taxon>Erysiphe</taxon>
    </lineage>
</organism>
<keyword evidence="1" id="KW-0479">Metal-binding</keyword>
<dbReference type="GO" id="GO:0003676">
    <property type="term" value="F:nucleic acid binding"/>
    <property type="evidence" value="ECO:0007669"/>
    <property type="project" value="InterPro"/>
</dbReference>
<protein>
    <submittedName>
        <fullName evidence="4">Putative zinc finger cchc-type protein</fullName>
    </submittedName>
</protein>
<proteinExistence type="predicted"/>
<dbReference type="SUPFAM" id="SSF57756">
    <property type="entry name" value="Retrovirus zinc finger-like domains"/>
    <property type="match status" value="1"/>
</dbReference>
<name>A0A0B1PAS1_UNCNE</name>
<evidence type="ECO:0000256" key="2">
    <source>
        <dbReference type="SAM" id="MobiDB-lite"/>
    </source>
</evidence>
<evidence type="ECO:0000259" key="3">
    <source>
        <dbReference type="PROSITE" id="PS50158"/>
    </source>
</evidence>
<gene>
    <name evidence="4" type="ORF">EV44_g3542</name>
</gene>
<dbReference type="GO" id="GO:0008270">
    <property type="term" value="F:zinc ion binding"/>
    <property type="evidence" value="ECO:0007669"/>
    <property type="project" value="UniProtKB-KW"/>
</dbReference>
<keyword evidence="5" id="KW-1185">Reference proteome</keyword>
<comment type="caution">
    <text evidence="4">The sequence shown here is derived from an EMBL/GenBank/DDBJ whole genome shotgun (WGS) entry which is preliminary data.</text>
</comment>
<keyword evidence="1" id="KW-0862">Zinc</keyword>
<dbReference type="Proteomes" id="UP000030854">
    <property type="component" value="Unassembled WGS sequence"/>
</dbReference>
<dbReference type="HOGENOM" id="CLU_608586_0_0_1"/>
<accession>A0A0B1PAS1</accession>
<sequence length="399" mass="44074">MKNLTKSAPNPLLLKHTILTTLKGDDLSIRAYKLIIEESIVIIEQLQKLNLTALKPSQNVNPPNSKANHTVENLIMNKILQEVQIIKATISHTQGLPRTQGQSWATVASKPEAPGTIIRIQDEEEKKAIAKLSSEELVMKLDTKEVIGAKQMTNGQVRVYFADHDVKEMMETQRGWTTKLAPTAQIASKSYQILAHDMPLSFDPSNEGHIKELEQANSLYLQGIKKQRATWLKKTALPGKTAGSLILWFQQAEHADRAISKGIMWRFELKATEIFRSGFRALQCFKCQRYGHIAKMCTAESKCGKCVGDHNTRESSGSRKRRAGLAGPQIVGADGEIIERRGPGRPKGSTNRIPNMTIGAAMTPSIPSVPILTTPETSQTVTRESTTEASDAPLCTMTQ</sequence>
<dbReference type="InterPro" id="IPR036875">
    <property type="entry name" value="Znf_CCHC_sf"/>
</dbReference>
<dbReference type="EMBL" id="JNVN01000434">
    <property type="protein sequence ID" value="KHJ35318.1"/>
    <property type="molecule type" value="Genomic_DNA"/>
</dbReference>
<evidence type="ECO:0000313" key="4">
    <source>
        <dbReference type="EMBL" id="KHJ35318.1"/>
    </source>
</evidence>
<evidence type="ECO:0000313" key="5">
    <source>
        <dbReference type="Proteomes" id="UP000030854"/>
    </source>
</evidence>